<dbReference type="PROSITE" id="PS50931">
    <property type="entry name" value="HTH_LYSR"/>
    <property type="match status" value="1"/>
</dbReference>
<dbReference type="Gene3D" id="1.10.10.10">
    <property type="entry name" value="Winged helix-like DNA-binding domain superfamily/Winged helix DNA-binding domain"/>
    <property type="match status" value="1"/>
</dbReference>
<dbReference type="InterPro" id="IPR005119">
    <property type="entry name" value="LysR_subst-bd"/>
</dbReference>
<dbReference type="Pfam" id="PF03466">
    <property type="entry name" value="LysR_substrate"/>
    <property type="match status" value="1"/>
</dbReference>
<keyword evidence="2" id="KW-0805">Transcription regulation</keyword>
<dbReference type="Proteomes" id="UP000288178">
    <property type="component" value="Unassembled WGS sequence"/>
</dbReference>
<dbReference type="GO" id="GO:0003700">
    <property type="term" value="F:DNA-binding transcription factor activity"/>
    <property type="evidence" value="ECO:0007669"/>
    <property type="project" value="InterPro"/>
</dbReference>
<dbReference type="SUPFAM" id="SSF46785">
    <property type="entry name" value="Winged helix' DNA-binding domain"/>
    <property type="match status" value="1"/>
</dbReference>
<dbReference type="InterPro" id="IPR036390">
    <property type="entry name" value="WH_DNA-bd_sf"/>
</dbReference>
<dbReference type="PANTHER" id="PTHR30126">
    <property type="entry name" value="HTH-TYPE TRANSCRIPTIONAL REGULATOR"/>
    <property type="match status" value="1"/>
</dbReference>
<keyword evidence="7" id="KW-1185">Reference proteome</keyword>
<evidence type="ECO:0000256" key="1">
    <source>
        <dbReference type="ARBA" id="ARBA00009437"/>
    </source>
</evidence>
<reference evidence="6 7" key="1">
    <citation type="submission" date="2019-01" db="EMBL/GenBank/DDBJ databases">
        <authorList>
            <person name="Chen W.-M."/>
        </authorList>
    </citation>
    <scope>NUCLEOTIDE SEQUENCE [LARGE SCALE GENOMIC DNA]</scope>
    <source>
        <strain evidence="6 7">ICH-3</strain>
    </source>
</reference>
<evidence type="ECO:0000313" key="6">
    <source>
        <dbReference type="EMBL" id="RVT49379.1"/>
    </source>
</evidence>
<protein>
    <submittedName>
        <fullName evidence="6">LysR family transcriptional regulator</fullName>
    </submittedName>
</protein>
<accession>A0A3S2U0U3</accession>
<evidence type="ECO:0000313" key="7">
    <source>
        <dbReference type="Proteomes" id="UP000288178"/>
    </source>
</evidence>
<feature type="domain" description="HTH lysR-type" evidence="5">
    <location>
        <begin position="10"/>
        <end position="67"/>
    </location>
</feature>
<evidence type="ECO:0000259" key="5">
    <source>
        <dbReference type="PROSITE" id="PS50931"/>
    </source>
</evidence>
<dbReference type="AlphaFoldDB" id="A0A3S2U0U3"/>
<dbReference type="Pfam" id="PF00126">
    <property type="entry name" value="HTH_1"/>
    <property type="match status" value="1"/>
</dbReference>
<name>A0A3S2U0U3_9BURK</name>
<dbReference type="SUPFAM" id="SSF53850">
    <property type="entry name" value="Periplasmic binding protein-like II"/>
    <property type="match status" value="1"/>
</dbReference>
<dbReference type="Gene3D" id="3.40.190.10">
    <property type="entry name" value="Periplasmic binding protein-like II"/>
    <property type="match status" value="2"/>
</dbReference>
<dbReference type="CDD" id="cd05466">
    <property type="entry name" value="PBP2_LTTR_substrate"/>
    <property type="match status" value="1"/>
</dbReference>
<keyword evidence="3" id="KW-0238">DNA-binding</keyword>
<proteinExistence type="inferred from homology"/>
<keyword evidence="4" id="KW-0804">Transcription</keyword>
<gene>
    <name evidence="6" type="ORF">ENE75_20090</name>
</gene>
<evidence type="ECO:0000256" key="3">
    <source>
        <dbReference type="ARBA" id="ARBA00023125"/>
    </source>
</evidence>
<dbReference type="InterPro" id="IPR000847">
    <property type="entry name" value="LysR_HTH_N"/>
</dbReference>
<dbReference type="InterPro" id="IPR036388">
    <property type="entry name" value="WH-like_DNA-bd_sf"/>
</dbReference>
<comment type="caution">
    <text evidence="6">The sequence shown here is derived from an EMBL/GenBank/DDBJ whole genome shotgun (WGS) entry which is preliminary data.</text>
</comment>
<dbReference type="EMBL" id="SACT01000008">
    <property type="protein sequence ID" value="RVT49379.1"/>
    <property type="molecule type" value="Genomic_DNA"/>
</dbReference>
<sequence>MQADHRSGSMELKWLDDYIALIDTGSFSAAAQRRHVSQPAFSRRIQMLEAWLGVTLIDRSRKPLRMTPLAAEHQRAFRSLVARIYEFRATLNAAAVDGTGITIAAQHTLAAAYVPGVLARLQSLNPGQRYRIRSENRTDSVAMLMRGQAEILITYETAQTPCGIPAALARREVLGRDELVLVANPGLHDSLSRAVAASAVPMLCFPPESFFGQVVRADAMPELMRQRPVVVRCVSEFAMGLRELALIGQGAAWLPASLIHDDLRHRRLLPLPALGQSVAMDIVAYLATPEGLDRADLEARLQALRAAGAARSPRRPRRGGL</sequence>
<organism evidence="6 7">
    <name type="scientific">Rubrivivax albus</name>
    <dbReference type="NCBI Taxonomy" id="2499835"/>
    <lineage>
        <taxon>Bacteria</taxon>
        <taxon>Pseudomonadati</taxon>
        <taxon>Pseudomonadota</taxon>
        <taxon>Betaproteobacteria</taxon>
        <taxon>Burkholderiales</taxon>
        <taxon>Sphaerotilaceae</taxon>
        <taxon>Rubrivivax</taxon>
    </lineage>
</organism>
<dbReference type="PRINTS" id="PR00039">
    <property type="entry name" value="HTHLYSR"/>
</dbReference>
<dbReference type="GO" id="GO:0000976">
    <property type="term" value="F:transcription cis-regulatory region binding"/>
    <property type="evidence" value="ECO:0007669"/>
    <property type="project" value="TreeGrafter"/>
</dbReference>
<evidence type="ECO:0000256" key="4">
    <source>
        <dbReference type="ARBA" id="ARBA00023163"/>
    </source>
</evidence>
<comment type="similarity">
    <text evidence="1">Belongs to the LysR transcriptional regulatory family.</text>
</comment>
<evidence type="ECO:0000256" key="2">
    <source>
        <dbReference type="ARBA" id="ARBA00023015"/>
    </source>
</evidence>
<dbReference type="PANTHER" id="PTHR30126:SF2">
    <property type="entry name" value="HTH-TYPE TRANSCRIPTIONAL REGULATOR YJIE"/>
    <property type="match status" value="1"/>
</dbReference>